<dbReference type="EMBL" id="JAHFXF010000483">
    <property type="protein sequence ID" value="KAG9686933.1"/>
    <property type="molecule type" value="Genomic_DNA"/>
</dbReference>
<comment type="caution">
    <text evidence="1">The sequence shown here is derived from an EMBL/GenBank/DDBJ whole genome shotgun (WGS) entry which is preliminary data.</text>
</comment>
<name>A0A9P8ED58_AURME</name>
<dbReference type="AlphaFoldDB" id="A0A9P8ED58"/>
<gene>
    <name evidence="1" type="ORF">KCU76_g10669</name>
</gene>
<evidence type="ECO:0000313" key="2">
    <source>
        <dbReference type="Proteomes" id="UP000779574"/>
    </source>
</evidence>
<evidence type="ECO:0000313" key="1">
    <source>
        <dbReference type="EMBL" id="KAG9686933.1"/>
    </source>
</evidence>
<sequence>MECETSAQGELKEHLLRDLEYIRLAELQAKGWQNPAGDTFFEKRRQQSINADERSQKILFDMMGRIAE</sequence>
<dbReference type="OrthoDB" id="417125at2759"/>
<accession>A0A9P8ED58</accession>
<reference evidence="1" key="1">
    <citation type="journal article" date="2021" name="J Fungi (Basel)">
        <title>Virulence traits and population genomics of the black yeast Aureobasidium melanogenum.</title>
        <authorList>
            <person name="Cernosa A."/>
            <person name="Sun X."/>
            <person name="Gostincar C."/>
            <person name="Fang C."/>
            <person name="Gunde-Cimerman N."/>
            <person name="Song Z."/>
        </authorList>
    </citation>
    <scope>NUCLEOTIDE SEQUENCE</scope>
    <source>
        <strain evidence="1">EXF-9911</strain>
    </source>
</reference>
<reference evidence="1" key="2">
    <citation type="submission" date="2021-08" db="EMBL/GenBank/DDBJ databases">
        <authorList>
            <person name="Gostincar C."/>
            <person name="Sun X."/>
            <person name="Song Z."/>
            <person name="Gunde-Cimerman N."/>
        </authorList>
    </citation>
    <scope>NUCLEOTIDE SEQUENCE</scope>
    <source>
        <strain evidence="1">EXF-9911</strain>
    </source>
</reference>
<organism evidence="1 2">
    <name type="scientific">Aureobasidium melanogenum</name>
    <name type="common">Aureobasidium pullulans var. melanogenum</name>
    <dbReference type="NCBI Taxonomy" id="46634"/>
    <lineage>
        <taxon>Eukaryota</taxon>
        <taxon>Fungi</taxon>
        <taxon>Dikarya</taxon>
        <taxon>Ascomycota</taxon>
        <taxon>Pezizomycotina</taxon>
        <taxon>Dothideomycetes</taxon>
        <taxon>Dothideomycetidae</taxon>
        <taxon>Dothideales</taxon>
        <taxon>Saccotheciaceae</taxon>
        <taxon>Aureobasidium</taxon>
    </lineage>
</organism>
<protein>
    <submittedName>
        <fullName evidence="1">Uncharacterized protein</fullName>
    </submittedName>
</protein>
<dbReference type="Proteomes" id="UP000779574">
    <property type="component" value="Unassembled WGS sequence"/>
</dbReference>
<proteinExistence type="predicted"/>
<feature type="non-terminal residue" evidence="1">
    <location>
        <position position="1"/>
    </location>
</feature>